<evidence type="ECO:0000259" key="1">
    <source>
        <dbReference type="Pfam" id="PF00350"/>
    </source>
</evidence>
<proteinExistence type="predicted"/>
<evidence type="ECO:0000313" key="2">
    <source>
        <dbReference type="EMBL" id="QES40266.1"/>
    </source>
</evidence>
<dbReference type="AlphaFoldDB" id="A0A5P2CBT3"/>
<dbReference type="InterPro" id="IPR045063">
    <property type="entry name" value="Dynamin_N"/>
</dbReference>
<dbReference type="EMBL" id="CP029191">
    <property type="protein sequence ID" value="QES40266.1"/>
    <property type="molecule type" value="Genomic_DNA"/>
</dbReference>
<feature type="domain" description="Dynamin N-terminal" evidence="1">
    <location>
        <begin position="43"/>
        <end position="189"/>
    </location>
</feature>
<dbReference type="Gene3D" id="3.40.50.300">
    <property type="entry name" value="P-loop containing nucleotide triphosphate hydrolases"/>
    <property type="match status" value="1"/>
</dbReference>
<name>A0A5P2CBT3_STRVZ</name>
<protein>
    <recommendedName>
        <fullName evidence="1">Dynamin N-terminal domain-containing protein</fullName>
    </recommendedName>
</protein>
<reference evidence="2 3" key="1">
    <citation type="submission" date="2018-05" db="EMBL/GenBank/DDBJ databases">
        <title>Streptomyces venezuelae.</title>
        <authorList>
            <person name="Kim W."/>
            <person name="Lee N."/>
            <person name="Cho B.-K."/>
        </authorList>
    </citation>
    <scope>NUCLEOTIDE SEQUENCE [LARGE SCALE GENOMIC DNA]</scope>
    <source>
        <strain evidence="2 3">ATCC 14585</strain>
    </source>
</reference>
<evidence type="ECO:0000313" key="3">
    <source>
        <dbReference type="Proteomes" id="UP000324015"/>
    </source>
</evidence>
<dbReference type="Pfam" id="PF00350">
    <property type="entry name" value="Dynamin_N"/>
    <property type="match status" value="1"/>
</dbReference>
<dbReference type="PANTHER" id="PTHR43681">
    <property type="entry name" value="TRANSMEMBRANE GTPASE FZO"/>
    <property type="match status" value="1"/>
</dbReference>
<sequence length="521" mass="56215">MLRDRAETAFEAARRLLGPGPEFDHARTVLAEQHARITAPLRIALVGRVSSGKSTLVNALLGGDRVPTGIEELTYNVNWLRHGPDRTLTVHYTDGAPPERRDNDELEELTVRAKGTPELARLLRRIDCLEITDPHPYLRAFDLIDTPGLDSHFGEDSANTLRFLALDEGDVRAATLGQAAKADALVLVFARGLAASEEELLRDFTGAGVSGAGPVTTVGALTKVELFWPAHDDPLAEGRRVAGRLMGAAGARRLLYDLCPLASLVGAAAGSCTDDDFADLVTLAGLAPRDLADRVYFGADFATGDMPDVPVRAARRRALHARFGGYGIVLAARLIRDGADTRETLRAELYRSSGMADFRTLLADHFGHRAELVKLARAVAHLAALPDLGDGSPRARATLRRAAAAVTRLEHAEHAFAELAVLRGHYSGAVRLEPPEAADLLRITGEYGHTPHALLGLPADAPDTETAARARERLTHWAGLTADPAHSGATRRACQVVRRSYEMLVDRLDRPGPHRTSGPYE</sequence>
<dbReference type="InterPro" id="IPR051943">
    <property type="entry name" value="TRAFAC_Dynamin-like_GTPase"/>
</dbReference>
<gene>
    <name evidence="2" type="ORF">DEJ49_04070</name>
</gene>
<dbReference type="RefSeq" id="WP_150182470.1">
    <property type="nucleotide sequence ID" value="NZ_CP029191.1"/>
</dbReference>
<dbReference type="InterPro" id="IPR027417">
    <property type="entry name" value="P-loop_NTPase"/>
</dbReference>
<accession>A0A5P2CBT3</accession>
<dbReference type="Proteomes" id="UP000324015">
    <property type="component" value="Chromosome"/>
</dbReference>
<dbReference type="PANTHER" id="PTHR43681:SF1">
    <property type="entry name" value="SARCALUMENIN"/>
    <property type="match status" value="1"/>
</dbReference>
<organism evidence="2 3">
    <name type="scientific">Streptomyces venezuelae</name>
    <dbReference type="NCBI Taxonomy" id="54571"/>
    <lineage>
        <taxon>Bacteria</taxon>
        <taxon>Bacillati</taxon>
        <taxon>Actinomycetota</taxon>
        <taxon>Actinomycetes</taxon>
        <taxon>Kitasatosporales</taxon>
        <taxon>Streptomycetaceae</taxon>
        <taxon>Streptomyces</taxon>
    </lineage>
</organism>
<dbReference type="SUPFAM" id="SSF52540">
    <property type="entry name" value="P-loop containing nucleoside triphosphate hydrolases"/>
    <property type="match status" value="1"/>
</dbReference>